<dbReference type="AlphaFoldDB" id="A0A8J6N3B3"/>
<dbReference type="SMART" id="SM00271">
    <property type="entry name" value="DnaJ"/>
    <property type="match status" value="1"/>
</dbReference>
<comment type="cofactor">
    <cofactor evidence="6">
        <name>Zn(2+)</name>
        <dbReference type="ChEBI" id="CHEBI:29105"/>
    </cofactor>
    <text evidence="6">Binds 2 Zn(2+) ions per monomer.</text>
</comment>
<dbReference type="PRINTS" id="PR00625">
    <property type="entry name" value="JDOMAIN"/>
</dbReference>
<accession>A0A8J6N3B3</accession>
<dbReference type="Gene3D" id="1.10.287.110">
    <property type="entry name" value="DnaJ domain"/>
    <property type="match status" value="1"/>
</dbReference>
<feature type="binding site" evidence="6">
    <location>
        <position position="216"/>
    </location>
    <ligand>
        <name>Zn(2+)</name>
        <dbReference type="ChEBI" id="CHEBI:29105"/>
        <label>1</label>
    </ligand>
</feature>
<dbReference type="NCBIfam" id="NF008035">
    <property type="entry name" value="PRK10767.1"/>
    <property type="match status" value="1"/>
</dbReference>
<dbReference type="Pfam" id="PF00684">
    <property type="entry name" value="DnaJ_CXXCXGXG"/>
    <property type="match status" value="1"/>
</dbReference>
<dbReference type="Gene3D" id="2.60.260.20">
    <property type="entry name" value="Urease metallochaperone UreE, N-terminal domain"/>
    <property type="match status" value="2"/>
</dbReference>
<dbReference type="GO" id="GO:0031072">
    <property type="term" value="F:heat shock protein binding"/>
    <property type="evidence" value="ECO:0007669"/>
    <property type="project" value="InterPro"/>
</dbReference>
<evidence type="ECO:0000313" key="10">
    <source>
        <dbReference type="EMBL" id="MBC8178465.1"/>
    </source>
</evidence>
<organism evidence="10 11">
    <name type="scientific">Candidatus Desulfacyla euxinica</name>
    <dbReference type="NCBI Taxonomy" id="2841693"/>
    <lineage>
        <taxon>Bacteria</taxon>
        <taxon>Deltaproteobacteria</taxon>
        <taxon>Candidatus Desulfacyla</taxon>
    </lineage>
</organism>
<dbReference type="PROSITE" id="PS00636">
    <property type="entry name" value="DNAJ_1"/>
    <property type="match status" value="1"/>
</dbReference>
<dbReference type="GO" id="GO:0009408">
    <property type="term" value="P:response to heat"/>
    <property type="evidence" value="ECO:0007669"/>
    <property type="project" value="InterPro"/>
</dbReference>
<dbReference type="GO" id="GO:0008270">
    <property type="term" value="F:zinc ion binding"/>
    <property type="evidence" value="ECO:0007669"/>
    <property type="project" value="UniProtKB-UniRule"/>
</dbReference>
<feature type="binding site" evidence="6">
    <location>
        <position position="219"/>
    </location>
    <ligand>
        <name>Zn(2+)</name>
        <dbReference type="ChEBI" id="CHEBI:29105"/>
        <label>1</label>
    </ligand>
</feature>
<comment type="caution">
    <text evidence="10">The sequence shown here is derived from an EMBL/GenBank/DDBJ whole genome shotgun (WGS) entry which is preliminary data.</text>
</comment>
<feature type="repeat" description="CXXCXGXG motif" evidence="6">
    <location>
        <begin position="181"/>
        <end position="188"/>
    </location>
</feature>
<evidence type="ECO:0000256" key="1">
    <source>
        <dbReference type="ARBA" id="ARBA00022723"/>
    </source>
</evidence>
<feature type="binding site" evidence="6">
    <location>
        <position position="206"/>
    </location>
    <ligand>
        <name>Zn(2+)</name>
        <dbReference type="ChEBI" id="CHEBI:29105"/>
        <label>2</label>
    </ligand>
</feature>
<dbReference type="SUPFAM" id="SSF49493">
    <property type="entry name" value="HSP40/DnaJ peptide-binding domain"/>
    <property type="match status" value="2"/>
</dbReference>
<dbReference type="InterPro" id="IPR018253">
    <property type="entry name" value="DnaJ_domain_CS"/>
</dbReference>
<comment type="function">
    <text evidence="6">Participates actively in the response to hyperosmotic and heat shock by preventing the aggregation of stress-denatured proteins and by disaggregating proteins, also in an autonomous, DnaK-independent fashion. Unfolded proteins bind initially to DnaJ; upon interaction with the DnaJ-bound protein, DnaK hydrolyzes its bound ATP, resulting in the formation of a stable complex. GrpE releases ADP from DnaK; ATP binding to DnaK triggers the release of the substrate protein, thus completing the reaction cycle. Several rounds of ATP-dependent interactions between DnaJ, DnaK and GrpE are required for fully efficient folding. Also involved, together with DnaK and GrpE, in the DNA replication of plasmids through activation of initiation proteins.</text>
</comment>
<dbReference type="GO" id="GO:0005524">
    <property type="term" value="F:ATP binding"/>
    <property type="evidence" value="ECO:0007669"/>
    <property type="project" value="InterPro"/>
</dbReference>
<dbReference type="HAMAP" id="MF_01152">
    <property type="entry name" value="DnaJ"/>
    <property type="match status" value="1"/>
</dbReference>
<evidence type="ECO:0000256" key="3">
    <source>
        <dbReference type="ARBA" id="ARBA00022771"/>
    </source>
</evidence>
<keyword evidence="3 6" id="KW-0863">Zinc-finger</keyword>
<evidence type="ECO:0000256" key="2">
    <source>
        <dbReference type="ARBA" id="ARBA00022737"/>
    </source>
</evidence>
<keyword evidence="6" id="KW-0235">DNA replication</keyword>
<dbReference type="PROSITE" id="PS50076">
    <property type="entry name" value="DNAJ_2"/>
    <property type="match status" value="1"/>
</dbReference>
<dbReference type="Pfam" id="PF00226">
    <property type="entry name" value="DnaJ"/>
    <property type="match status" value="1"/>
</dbReference>
<comment type="subcellular location">
    <subcellularLocation>
        <location evidence="6">Cytoplasm</location>
    </subcellularLocation>
</comment>
<dbReference type="InterPro" id="IPR036869">
    <property type="entry name" value="J_dom_sf"/>
</dbReference>
<comment type="similarity">
    <text evidence="6">Belongs to the DnaJ family.</text>
</comment>
<comment type="subunit">
    <text evidence="6">Homodimer.</text>
</comment>
<reference evidence="10 11" key="1">
    <citation type="submission" date="2020-08" db="EMBL/GenBank/DDBJ databases">
        <title>Bridging the membrane lipid divide: bacteria of the FCB group superphylum have the potential to synthesize archaeal ether lipids.</title>
        <authorList>
            <person name="Villanueva L."/>
            <person name="Von Meijenfeldt F.A.B."/>
            <person name="Westbye A.B."/>
            <person name="Yadav S."/>
            <person name="Hopmans E.C."/>
            <person name="Dutilh B.E."/>
            <person name="Sinninghe Damste J.S."/>
        </authorList>
    </citation>
    <scope>NUCLEOTIDE SEQUENCE [LARGE SCALE GENOMIC DNA]</scope>
    <source>
        <strain evidence="10">NIOZ-UU27</strain>
    </source>
</reference>
<keyword evidence="6" id="KW-0963">Cytoplasm</keyword>
<keyword evidence="2 6" id="KW-0677">Repeat</keyword>
<sequence length="377" mass="40853">MSGDFYGILGVSKNAPQEKIKKAYRKLARKWHPDINPGNKEAEQKFKEISQAYDCLGNEEKRKLYDEFGEEGLNTGFDAEKARQYSEWNSFQQSGRPSEGEGFGRYQSYEDIFGDLFGAGAGRDGFKTSMAGKGRDVKHDMAIDLISALRGFETELAMQKVKLCTGCQGTGTDPDSTIVPCSHCGGSGRQDVAEGPMNFTRPCPHCHGHGKTGKPCSRCGGSGQILGTEKIRVTIPKGVKEGSKVRVAGKGEPGLNGGKNGDLYLIMHLKQHPFLKREGDDLLMEVPVTVGEAIAGGSINIPTIDGQVKLKVPPGSQSGHTLRLKGKGAINIKTKQRGNLMAKLVIKVPVTDDKEVIETVKKLDGLYGKDVRSGIRI</sequence>
<feature type="repeat" description="CXXCXGXG motif" evidence="6">
    <location>
        <begin position="164"/>
        <end position="171"/>
    </location>
</feature>
<feature type="binding site" evidence="6">
    <location>
        <position position="164"/>
    </location>
    <ligand>
        <name>Zn(2+)</name>
        <dbReference type="ChEBI" id="CHEBI:29105"/>
        <label>1</label>
    </ligand>
</feature>
<dbReference type="Proteomes" id="UP000650524">
    <property type="component" value="Unassembled WGS sequence"/>
</dbReference>
<feature type="domain" description="CR-type" evidence="9">
    <location>
        <begin position="151"/>
        <end position="228"/>
    </location>
</feature>
<dbReference type="GO" id="GO:0051082">
    <property type="term" value="F:unfolded protein binding"/>
    <property type="evidence" value="ECO:0007669"/>
    <property type="project" value="UniProtKB-UniRule"/>
</dbReference>
<dbReference type="CDD" id="cd06257">
    <property type="entry name" value="DnaJ"/>
    <property type="match status" value="1"/>
</dbReference>
<dbReference type="CDD" id="cd10719">
    <property type="entry name" value="DnaJ_zf"/>
    <property type="match status" value="1"/>
</dbReference>
<feature type="repeat" description="CXXCXGXG motif" evidence="6">
    <location>
        <begin position="216"/>
        <end position="223"/>
    </location>
</feature>
<feature type="repeat" description="CXXCXGXG motif" evidence="6">
    <location>
        <begin position="203"/>
        <end position="210"/>
    </location>
</feature>
<evidence type="ECO:0000256" key="5">
    <source>
        <dbReference type="ARBA" id="ARBA00023186"/>
    </source>
</evidence>
<dbReference type="InterPro" id="IPR008971">
    <property type="entry name" value="HSP40/DnaJ_pept-bd"/>
</dbReference>
<dbReference type="CDD" id="cd10747">
    <property type="entry name" value="DnaJ_C"/>
    <property type="match status" value="1"/>
</dbReference>
<dbReference type="GO" id="GO:0006260">
    <property type="term" value="P:DNA replication"/>
    <property type="evidence" value="ECO:0007669"/>
    <property type="project" value="UniProtKB-KW"/>
</dbReference>
<dbReference type="FunFam" id="2.60.260.20:FF:000013">
    <property type="entry name" value="DnaJ subfamily B member 11"/>
    <property type="match status" value="1"/>
</dbReference>
<dbReference type="Gene3D" id="2.10.230.10">
    <property type="entry name" value="Heat shock protein DnaJ, cysteine-rich domain"/>
    <property type="match status" value="1"/>
</dbReference>
<keyword evidence="6" id="KW-0346">Stress response</keyword>
<dbReference type="PANTHER" id="PTHR43096">
    <property type="entry name" value="DNAJ HOMOLOG 1, MITOCHONDRIAL-RELATED"/>
    <property type="match status" value="1"/>
</dbReference>
<evidence type="ECO:0000313" key="11">
    <source>
        <dbReference type="Proteomes" id="UP000650524"/>
    </source>
</evidence>
<keyword evidence="1 6" id="KW-0479">Metal-binding</keyword>
<dbReference type="EMBL" id="JACNJD010000283">
    <property type="protein sequence ID" value="MBC8178465.1"/>
    <property type="molecule type" value="Genomic_DNA"/>
</dbReference>
<feature type="domain" description="J" evidence="8">
    <location>
        <begin position="4"/>
        <end position="69"/>
    </location>
</feature>
<comment type="domain">
    <text evidence="6">The J domain is necessary and sufficient to stimulate DnaK ATPase activity. Zinc center 1 plays an important role in the autonomous, DnaK-independent chaperone activity of DnaJ. Zinc center 2 is essential for interaction with DnaK and for DnaJ activity.</text>
</comment>
<feature type="binding site" evidence="6">
    <location>
        <position position="181"/>
    </location>
    <ligand>
        <name>Zn(2+)</name>
        <dbReference type="ChEBI" id="CHEBI:29105"/>
        <label>2</label>
    </ligand>
</feature>
<feature type="binding site" evidence="6">
    <location>
        <position position="184"/>
    </location>
    <ligand>
        <name>Zn(2+)</name>
        <dbReference type="ChEBI" id="CHEBI:29105"/>
        <label>2</label>
    </ligand>
</feature>
<protein>
    <recommendedName>
        <fullName evidence="6">Chaperone protein DnaJ</fullName>
    </recommendedName>
</protein>
<dbReference type="InterPro" id="IPR036410">
    <property type="entry name" value="HSP_DnaJ_Cys-rich_dom_sf"/>
</dbReference>
<dbReference type="PROSITE" id="PS51188">
    <property type="entry name" value="ZF_CR"/>
    <property type="match status" value="1"/>
</dbReference>
<dbReference type="InterPro" id="IPR001623">
    <property type="entry name" value="DnaJ_domain"/>
</dbReference>
<feature type="binding site" evidence="6">
    <location>
        <position position="203"/>
    </location>
    <ligand>
        <name>Zn(2+)</name>
        <dbReference type="ChEBI" id="CHEBI:29105"/>
        <label>2</label>
    </ligand>
</feature>
<feature type="zinc finger region" description="CR-type" evidence="7">
    <location>
        <begin position="151"/>
        <end position="228"/>
    </location>
</feature>
<dbReference type="InterPro" id="IPR002939">
    <property type="entry name" value="DnaJ_C"/>
</dbReference>
<evidence type="ECO:0000256" key="4">
    <source>
        <dbReference type="ARBA" id="ARBA00022833"/>
    </source>
</evidence>
<proteinExistence type="inferred from homology"/>
<dbReference type="SUPFAM" id="SSF57938">
    <property type="entry name" value="DnaJ/Hsp40 cysteine-rich domain"/>
    <property type="match status" value="1"/>
</dbReference>
<dbReference type="GO" id="GO:0005737">
    <property type="term" value="C:cytoplasm"/>
    <property type="evidence" value="ECO:0007669"/>
    <property type="project" value="UniProtKB-SubCell"/>
</dbReference>
<evidence type="ECO:0000256" key="7">
    <source>
        <dbReference type="PROSITE-ProRule" id="PRU00546"/>
    </source>
</evidence>
<gene>
    <name evidence="6 10" type="primary">dnaJ</name>
    <name evidence="10" type="ORF">H8E19_13750</name>
</gene>
<dbReference type="PANTHER" id="PTHR43096:SF52">
    <property type="entry name" value="DNAJ HOMOLOG 1, MITOCHONDRIAL-RELATED"/>
    <property type="match status" value="1"/>
</dbReference>
<dbReference type="Pfam" id="PF01556">
    <property type="entry name" value="DnaJ_C"/>
    <property type="match status" value="1"/>
</dbReference>
<evidence type="ECO:0000259" key="9">
    <source>
        <dbReference type="PROSITE" id="PS51188"/>
    </source>
</evidence>
<dbReference type="GO" id="GO:0042026">
    <property type="term" value="P:protein refolding"/>
    <property type="evidence" value="ECO:0007669"/>
    <property type="project" value="TreeGrafter"/>
</dbReference>
<keyword evidence="4 6" id="KW-0862">Zinc</keyword>
<name>A0A8J6N3B3_9DELT</name>
<dbReference type="SUPFAM" id="SSF46565">
    <property type="entry name" value="Chaperone J-domain"/>
    <property type="match status" value="1"/>
</dbReference>
<evidence type="ECO:0000259" key="8">
    <source>
        <dbReference type="PROSITE" id="PS50076"/>
    </source>
</evidence>
<dbReference type="InterPro" id="IPR001305">
    <property type="entry name" value="HSP_DnaJ_Cys-rich_dom"/>
</dbReference>
<evidence type="ECO:0000256" key="6">
    <source>
        <dbReference type="HAMAP-Rule" id="MF_01152"/>
    </source>
</evidence>
<dbReference type="InterPro" id="IPR012724">
    <property type="entry name" value="DnaJ"/>
</dbReference>
<keyword evidence="5 6" id="KW-0143">Chaperone</keyword>
<feature type="binding site" evidence="6">
    <location>
        <position position="167"/>
    </location>
    <ligand>
        <name>Zn(2+)</name>
        <dbReference type="ChEBI" id="CHEBI:29105"/>
        <label>1</label>
    </ligand>
</feature>